<dbReference type="GO" id="GO:0005179">
    <property type="term" value="F:hormone activity"/>
    <property type="evidence" value="ECO:0007669"/>
    <property type="project" value="UniProtKB-KW"/>
</dbReference>
<keyword evidence="4" id="KW-0372">Hormone</keyword>
<evidence type="ECO:0000313" key="10">
    <source>
        <dbReference type="EMBL" id="JAU92784.1"/>
    </source>
</evidence>
<protein>
    <submittedName>
        <fullName evidence="8">Uncharacterized protein</fullName>
    </submittedName>
</protein>
<feature type="region of interest" description="Disordered" evidence="7">
    <location>
        <begin position="1"/>
        <end position="26"/>
    </location>
</feature>
<evidence type="ECO:0000256" key="2">
    <source>
        <dbReference type="ARBA" id="ARBA00009178"/>
    </source>
</evidence>
<evidence type="ECO:0000256" key="4">
    <source>
        <dbReference type="ARBA" id="ARBA00022702"/>
    </source>
</evidence>
<dbReference type="EMBL" id="GEVM01013154">
    <property type="protein sequence ID" value="JAU92784.1"/>
    <property type="molecule type" value="Transcribed_RNA"/>
</dbReference>
<reference evidence="8" key="1">
    <citation type="submission" date="2016-07" db="EMBL/GenBank/DDBJ databases">
        <title>De novo transcriptome assembly of four accessions of the metal hyperaccumulator plant Noccaea caerulescens.</title>
        <authorList>
            <person name="Blande D."/>
            <person name="Halimaa P."/>
            <person name="Tervahauta A.I."/>
            <person name="Aarts M.G."/>
            <person name="Karenlampi S.O."/>
        </authorList>
    </citation>
    <scope>NUCLEOTIDE SEQUENCE</scope>
</reference>
<keyword evidence="6" id="KW-1015">Disulfide bond</keyword>
<gene>
    <name evidence="8" type="ORF">LC_TR398_c0_g1_i1_g.1051</name>
    <name evidence="9" type="ORF">LE_TR22861_c0_g1_i1_g.72414</name>
    <name evidence="10" type="ORF">MP_TR24162_c0_g1_i1_g.70247</name>
</gene>
<evidence type="ECO:0000256" key="6">
    <source>
        <dbReference type="ARBA" id="ARBA00023157"/>
    </source>
</evidence>
<dbReference type="Pfam" id="PF05498">
    <property type="entry name" value="RALF"/>
    <property type="match status" value="1"/>
</dbReference>
<comment type="subcellular location">
    <subcellularLocation>
        <location evidence="1">Secreted</location>
    </subcellularLocation>
</comment>
<evidence type="ECO:0000256" key="3">
    <source>
        <dbReference type="ARBA" id="ARBA00022525"/>
    </source>
</evidence>
<evidence type="ECO:0000256" key="1">
    <source>
        <dbReference type="ARBA" id="ARBA00004613"/>
    </source>
</evidence>
<dbReference type="GO" id="GO:0040008">
    <property type="term" value="P:regulation of growth"/>
    <property type="evidence" value="ECO:0007669"/>
    <property type="project" value="UniProtKB-ARBA"/>
</dbReference>
<organism evidence="8">
    <name type="scientific">Noccaea caerulescens</name>
    <name type="common">Alpine penny-cress</name>
    <name type="synonym">Thlaspi caerulescens</name>
    <dbReference type="NCBI Taxonomy" id="107243"/>
    <lineage>
        <taxon>Eukaryota</taxon>
        <taxon>Viridiplantae</taxon>
        <taxon>Streptophyta</taxon>
        <taxon>Embryophyta</taxon>
        <taxon>Tracheophyta</taxon>
        <taxon>Spermatophyta</taxon>
        <taxon>Magnoliopsida</taxon>
        <taxon>eudicotyledons</taxon>
        <taxon>Gunneridae</taxon>
        <taxon>Pentapetalae</taxon>
        <taxon>rosids</taxon>
        <taxon>malvids</taxon>
        <taxon>Brassicales</taxon>
        <taxon>Brassicaceae</taxon>
        <taxon>Coluteocarpeae</taxon>
        <taxon>Noccaea</taxon>
    </lineage>
</organism>
<evidence type="ECO:0000256" key="5">
    <source>
        <dbReference type="ARBA" id="ARBA00022729"/>
    </source>
</evidence>
<name>A0A1J3EDI9_NOCCA</name>
<evidence type="ECO:0000256" key="7">
    <source>
        <dbReference type="SAM" id="MobiDB-lite"/>
    </source>
</evidence>
<proteinExistence type="inferred from homology"/>
<keyword evidence="3" id="KW-0964">Secreted</keyword>
<keyword evidence="5" id="KW-0732">Signal</keyword>
<evidence type="ECO:0000313" key="9">
    <source>
        <dbReference type="EMBL" id="JAU56922.1"/>
    </source>
</evidence>
<dbReference type="EMBL" id="GEVL01020419">
    <property type="protein sequence ID" value="JAU56922.1"/>
    <property type="molecule type" value="Transcribed_RNA"/>
</dbReference>
<evidence type="ECO:0000313" key="8">
    <source>
        <dbReference type="EMBL" id="JAU28253.1"/>
    </source>
</evidence>
<sequence>MEYYTFSQEFTENDDDRASGKHHVKNTWVKERYESDEEDGSREEKVNKLIIKQEEDEETKGMVTSSSTMLTSKVRYLNYGVLKHDLPAPAASGGGGRALPLPSNTYHRGHEKYYRCRG</sequence>
<dbReference type="EMBL" id="GEVK01024579">
    <property type="protein sequence ID" value="JAU28253.1"/>
    <property type="molecule type" value="Transcribed_RNA"/>
</dbReference>
<feature type="compositionally biased region" description="Polar residues" evidence="7">
    <location>
        <begin position="1"/>
        <end position="10"/>
    </location>
</feature>
<dbReference type="AlphaFoldDB" id="A0A1J3EDI9"/>
<comment type="similarity">
    <text evidence="2">Belongs to the plant rapid alkalinization factor (RALF) family.</text>
</comment>
<accession>A0A1J3EDI9</accession>
<dbReference type="InterPro" id="IPR008801">
    <property type="entry name" value="RALF"/>
</dbReference>
<dbReference type="GO" id="GO:0005576">
    <property type="term" value="C:extracellular region"/>
    <property type="evidence" value="ECO:0007669"/>
    <property type="project" value="UniProtKB-SubCell"/>
</dbReference>